<dbReference type="PANTHER" id="PTHR30250:SF21">
    <property type="entry name" value="LIPID II FLIPPASE MURJ"/>
    <property type="match status" value="1"/>
</dbReference>
<evidence type="ECO:0000313" key="8">
    <source>
        <dbReference type="Proteomes" id="UP000774750"/>
    </source>
</evidence>
<keyword evidence="2" id="KW-1003">Cell membrane</keyword>
<feature type="transmembrane region" description="Helical" evidence="6">
    <location>
        <begin position="251"/>
        <end position="272"/>
    </location>
</feature>
<evidence type="ECO:0000256" key="2">
    <source>
        <dbReference type="ARBA" id="ARBA00022475"/>
    </source>
</evidence>
<evidence type="ECO:0000313" key="7">
    <source>
        <dbReference type="EMBL" id="MBM6920582.1"/>
    </source>
</evidence>
<dbReference type="GO" id="GO:0015297">
    <property type="term" value="F:antiporter activity"/>
    <property type="evidence" value="ECO:0007669"/>
    <property type="project" value="InterPro"/>
</dbReference>
<feature type="transmembrane region" description="Helical" evidence="6">
    <location>
        <begin position="398"/>
        <end position="415"/>
    </location>
</feature>
<proteinExistence type="predicted"/>
<feature type="transmembrane region" description="Helical" evidence="6">
    <location>
        <begin position="161"/>
        <end position="179"/>
    </location>
</feature>
<dbReference type="InterPro" id="IPR002528">
    <property type="entry name" value="MATE_fam"/>
</dbReference>
<evidence type="ECO:0000256" key="5">
    <source>
        <dbReference type="ARBA" id="ARBA00023136"/>
    </source>
</evidence>
<keyword evidence="5 6" id="KW-0472">Membrane</keyword>
<dbReference type="GO" id="GO:0042910">
    <property type="term" value="F:xenobiotic transmembrane transporter activity"/>
    <property type="evidence" value="ECO:0007669"/>
    <property type="project" value="InterPro"/>
</dbReference>
<reference evidence="7" key="1">
    <citation type="submission" date="2020-08" db="EMBL/GenBank/DDBJ databases">
        <authorList>
            <person name="Cejkova D."/>
            <person name="Kubasova T."/>
            <person name="Jahodarova E."/>
            <person name="Rychlik I."/>
        </authorList>
    </citation>
    <scope>NUCLEOTIDE SEQUENCE</scope>
    <source>
        <strain evidence="7">An559</strain>
    </source>
</reference>
<feature type="transmembrane region" description="Helical" evidence="6">
    <location>
        <begin position="427"/>
        <end position="446"/>
    </location>
</feature>
<sequence length="560" mass="59983">MRTIRSSSFLYGSALLGISVVLVKILGAVFKIPLAGILHETGMGYFTSAYTIYTAVYALAVSGLCTATARVTADYAARGYRLSPVFRASMILFCIIGISGSVLAVLCANLLAGMMGSPDTFYSILAVAPAILFCCVMAAFRGYYEGLSDMKPTAVTQVIEAAVKVLCGLTGAFLVMQYAKTAFLAGEPVFGTVWKTWEALEQNMLPFASAAAMAGVSLSTAGGCIYLFLHRKKRMIPRGNKPIKTRSVCKILLRTAAPVAVAAGLMQLCAMIDTLTIQTQLMIAEQTPGNTLAEKFGAYLAPSEELHTFLYGALMSCMTLFHLIPAFTAVFSKSALSCITRAFSGGNREEKNRAIRNLFFMTSLVSMPAVFGLCFLAKPLLTLLYPSLPGMVESCAPVLPVLAVSSLCMAFFVASQTVMQAVGKQQVLLPVIAVGAVVKLVCNLWLVRLPHVHIMGAAVGTLACNFLMVWYGLLSVCRVTGGSYAFLREAKKPMICGFLCGICAFFAEKALTNASQNSIITFVSIACGAGVYGLSLLFLRVFRLPTVFFGRKHAEKSKNT</sequence>
<keyword evidence="3 6" id="KW-0812">Transmembrane</keyword>
<feature type="transmembrane region" description="Helical" evidence="6">
    <location>
        <begin position="494"/>
        <end position="512"/>
    </location>
</feature>
<accession>A0A938X4G5</accession>
<name>A0A938X4G5_9FIRM</name>
<dbReference type="PIRSF" id="PIRSF038958">
    <property type="entry name" value="PG_synth_SpoVB"/>
    <property type="match status" value="1"/>
</dbReference>
<dbReference type="Proteomes" id="UP000774750">
    <property type="component" value="Unassembled WGS sequence"/>
</dbReference>
<feature type="transmembrane region" description="Helical" evidence="6">
    <location>
        <begin position="207"/>
        <end position="230"/>
    </location>
</feature>
<evidence type="ECO:0000256" key="6">
    <source>
        <dbReference type="SAM" id="Phobius"/>
    </source>
</evidence>
<dbReference type="PANTHER" id="PTHR30250">
    <property type="entry name" value="PST FAMILY PREDICTED COLANIC ACID TRANSPORTER"/>
    <property type="match status" value="1"/>
</dbReference>
<dbReference type="RefSeq" id="WP_204445602.1">
    <property type="nucleotide sequence ID" value="NZ_JACJKY010000006.1"/>
</dbReference>
<evidence type="ECO:0000256" key="4">
    <source>
        <dbReference type="ARBA" id="ARBA00022989"/>
    </source>
</evidence>
<feature type="transmembrane region" description="Helical" evidence="6">
    <location>
        <begin position="90"/>
        <end position="115"/>
    </location>
</feature>
<organism evidence="7 8">
    <name type="scientific">Merdimmobilis hominis</name>
    <dbReference type="NCBI Taxonomy" id="2897707"/>
    <lineage>
        <taxon>Bacteria</taxon>
        <taxon>Bacillati</taxon>
        <taxon>Bacillota</taxon>
        <taxon>Clostridia</taxon>
        <taxon>Eubacteriales</taxon>
        <taxon>Oscillospiraceae</taxon>
        <taxon>Merdimmobilis</taxon>
    </lineage>
</organism>
<feature type="transmembrane region" description="Helical" evidence="6">
    <location>
        <begin position="50"/>
        <end position="69"/>
    </location>
</feature>
<feature type="transmembrane region" description="Helical" evidence="6">
    <location>
        <begin position="518"/>
        <end position="542"/>
    </location>
</feature>
<feature type="transmembrane region" description="Helical" evidence="6">
    <location>
        <begin position="452"/>
        <end position="473"/>
    </location>
</feature>
<dbReference type="InterPro" id="IPR002797">
    <property type="entry name" value="Polysacc_synth"/>
</dbReference>
<feature type="transmembrane region" description="Helical" evidence="6">
    <location>
        <begin position="309"/>
        <end position="331"/>
    </location>
</feature>
<comment type="caution">
    <text evidence="7">The sequence shown here is derived from an EMBL/GenBank/DDBJ whole genome shotgun (WGS) entry which is preliminary data.</text>
</comment>
<gene>
    <name evidence="7" type="ORF">H6A12_05350</name>
</gene>
<protein>
    <submittedName>
        <fullName evidence="7">Polysaccharide biosynthesis protein</fullName>
    </submittedName>
</protein>
<keyword evidence="4 6" id="KW-1133">Transmembrane helix</keyword>
<dbReference type="AlphaFoldDB" id="A0A938X4G5"/>
<evidence type="ECO:0000256" key="3">
    <source>
        <dbReference type="ARBA" id="ARBA00022692"/>
    </source>
</evidence>
<evidence type="ECO:0000256" key="1">
    <source>
        <dbReference type="ARBA" id="ARBA00004651"/>
    </source>
</evidence>
<reference evidence="7" key="2">
    <citation type="journal article" date="2021" name="Sci. Rep.">
        <title>The distribution of antibiotic resistance genes in chicken gut microbiota commensals.</title>
        <authorList>
            <person name="Juricova H."/>
            <person name="Matiasovicova J."/>
            <person name="Kubasova T."/>
            <person name="Cejkova D."/>
            <person name="Rychlik I."/>
        </authorList>
    </citation>
    <scope>NUCLEOTIDE SEQUENCE</scope>
    <source>
        <strain evidence="7">An559</strain>
    </source>
</reference>
<keyword evidence="8" id="KW-1185">Reference proteome</keyword>
<dbReference type="CDD" id="cd13124">
    <property type="entry name" value="MATE_SpoVB_like"/>
    <property type="match status" value="1"/>
</dbReference>
<dbReference type="Pfam" id="PF01943">
    <property type="entry name" value="Polysacc_synt"/>
    <property type="match status" value="1"/>
</dbReference>
<dbReference type="InterPro" id="IPR024923">
    <property type="entry name" value="PG_synth_SpoVB"/>
</dbReference>
<dbReference type="InterPro" id="IPR050833">
    <property type="entry name" value="Poly_Biosynth_Transport"/>
</dbReference>
<dbReference type="EMBL" id="JACJKY010000006">
    <property type="protein sequence ID" value="MBM6920582.1"/>
    <property type="molecule type" value="Genomic_DNA"/>
</dbReference>
<feature type="transmembrane region" description="Helical" evidence="6">
    <location>
        <begin position="9"/>
        <end position="30"/>
    </location>
</feature>
<feature type="transmembrane region" description="Helical" evidence="6">
    <location>
        <begin position="358"/>
        <end position="378"/>
    </location>
</feature>
<feature type="transmembrane region" description="Helical" evidence="6">
    <location>
        <begin position="121"/>
        <end position="140"/>
    </location>
</feature>
<comment type="subcellular location">
    <subcellularLocation>
        <location evidence="1">Cell membrane</location>
        <topology evidence="1">Multi-pass membrane protein</topology>
    </subcellularLocation>
</comment>
<dbReference type="GO" id="GO:0005886">
    <property type="term" value="C:plasma membrane"/>
    <property type="evidence" value="ECO:0007669"/>
    <property type="project" value="UniProtKB-SubCell"/>
</dbReference>
<dbReference type="Pfam" id="PF01554">
    <property type="entry name" value="MatE"/>
    <property type="match status" value="1"/>
</dbReference>